<keyword evidence="1" id="KW-1133">Transmembrane helix</keyword>
<gene>
    <name evidence="4" type="primary">LOC102807640</name>
</gene>
<dbReference type="PANTHER" id="PTHR10590:SF4">
    <property type="entry name" value="SOLUTE CARRIER FAMILY 28 MEMBER 3"/>
    <property type="match status" value="1"/>
</dbReference>
<dbReference type="InterPro" id="IPR011657">
    <property type="entry name" value="CNT_C_dom"/>
</dbReference>
<evidence type="ECO:0000313" key="4">
    <source>
        <dbReference type="RefSeq" id="XP_006814106.1"/>
    </source>
</evidence>
<sequence>MVGYPELSFEVICSWVFMPVAFLMGVDWEDCAIVAELIGMKIVTSVLVSYDKLAVIVANRELGLTPTISPRSELIATYALCGFSHLAGIGMTLGTLVGLCPERKRDINAIVVRAMIAGNCANFMTACIAGILYQENMAIIPVIANITFNATAVTDNQILTTVM</sequence>
<feature type="domain" description="Concentrative nucleoside transporter C-terminal" evidence="2">
    <location>
        <begin position="2"/>
        <end position="130"/>
    </location>
</feature>
<keyword evidence="1" id="KW-0472">Membrane</keyword>
<keyword evidence="1" id="KW-0812">Transmembrane</keyword>
<accession>A0ABM0M265</accession>
<organism evidence="3 4">
    <name type="scientific">Saccoglossus kowalevskii</name>
    <name type="common">Acorn worm</name>
    <dbReference type="NCBI Taxonomy" id="10224"/>
    <lineage>
        <taxon>Eukaryota</taxon>
        <taxon>Metazoa</taxon>
        <taxon>Hemichordata</taxon>
        <taxon>Enteropneusta</taxon>
        <taxon>Harrimaniidae</taxon>
        <taxon>Saccoglossus</taxon>
    </lineage>
</organism>
<dbReference type="PANTHER" id="PTHR10590">
    <property type="entry name" value="SODIUM/NUCLEOSIDE COTRANSPORTER"/>
    <property type="match status" value="1"/>
</dbReference>
<evidence type="ECO:0000313" key="3">
    <source>
        <dbReference type="Proteomes" id="UP000694865"/>
    </source>
</evidence>
<dbReference type="RefSeq" id="XP_006814106.1">
    <property type="nucleotide sequence ID" value="XM_006814043.1"/>
</dbReference>
<dbReference type="GeneID" id="102807640"/>
<dbReference type="Pfam" id="PF07662">
    <property type="entry name" value="Nucleos_tra2_C"/>
    <property type="match status" value="1"/>
</dbReference>
<keyword evidence="3" id="KW-1185">Reference proteome</keyword>
<evidence type="ECO:0000259" key="2">
    <source>
        <dbReference type="Pfam" id="PF07662"/>
    </source>
</evidence>
<feature type="transmembrane region" description="Helical" evidence="1">
    <location>
        <begin position="111"/>
        <end position="133"/>
    </location>
</feature>
<reference evidence="4" key="1">
    <citation type="submission" date="2025-08" db="UniProtKB">
        <authorList>
            <consortium name="RefSeq"/>
        </authorList>
    </citation>
    <scope>IDENTIFICATION</scope>
    <source>
        <tissue evidence="4">Testes</tissue>
    </source>
</reference>
<name>A0ABM0M265_SACKO</name>
<evidence type="ECO:0000256" key="1">
    <source>
        <dbReference type="SAM" id="Phobius"/>
    </source>
</evidence>
<proteinExistence type="predicted"/>
<protein>
    <submittedName>
        <fullName evidence="4">Solute carrier family 28 member 3-like</fullName>
    </submittedName>
</protein>
<dbReference type="InterPro" id="IPR008276">
    <property type="entry name" value="C_nuclsd_transpt"/>
</dbReference>
<feature type="transmembrane region" description="Helical" evidence="1">
    <location>
        <begin position="75"/>
        <end position="99"/>
    </location>
</feature>
<dbReference type="Proteomes" id="UP000694865">
    <property type="component" value="Unplaced"/>
</dbReference>